<evidence type="ECO:0000256" key="15">
    <source>
        <dbReference type="ARBA" id="ARBA00023242"/>
    </source>
</evidence>
<dbReference type="UniPathway" id="UPA00143"/>
<dbReference type="GO" id="GO:0008270">
    <property type="term" value="F:zinc ion binding"/>
    <property type="evidence" value="ECO:0007669"/>
    <property type="project" value="UniProtKB-UniRule"/>
</dbReference>
<dbReference type="InterPro" id="IPR013083">
    <property type="entry name" value="Znf_RING/FYVE/PHD"/>
</dbReference>
<evidence type="ECO:0000259" key="21">
    <source>
        <dbReference type="PROSITE" id="PS50145"/>
    </source>
</evidence>
<evidence type="ECO:0000256" key="1">
    <source>
        <dbReference type="ARBA" id="ARBA00000900"/>
    </source>
</evidence>
<dbReference type="InterPro" id="IPR008974">
    <property type="entry name" value="TRAF-like"/>
</dbReference>
<dbReference type="Pfam" id="PF02176">
    <property type="entry name" value="zf-TRAF"/>
    <property type="match status" value="1"/>
</dbReference>
<organism evidence="22 23">
    <name type="scientific">Erpetoichthys calabaricus</name>
    <name type="common">Rope fish</name>
    <name type="synonym">Calamoichthys calabaricus</name>
    <dbReference type="NCBI Taxonomy" id="27687"/>
    <lineage>
        <taxon>Eukaryota</taxon>
        <taxon>Metazoa</taxon>
        <taxon>Chordata</taxon>
        <taxon>Craniata</taxon>
        <taxon>Vertebrata</taxon>
        <taxon>Euteleostomi</taxon>
        <taxon>Actinopterygii</taxon>
        <taxon>Polypteriformes</taxon>
        <taxon>Polypteridae</taxon>
        <taxon>Erpetoichthys</taxon>
    </lineage>
</organism>
<dbReference type="GO" id="GO:0043122">
    <property type="term" value="P:regulation of canonical NF-kappaB signal transduction"/>
    <property type="evidence" value="ECO:0007669"/>
    <property type="project" value="InterPro"/>
</dbReference>
<evidence type="ECO:0000256" key="12">
    <source>
        <dbReference type="ARBA" id="ARBA00022771"/>
    </source>
</evidence>
<sequence>MSLVGYDSETDSISSGCCAGLSGGCAASEKADLKNYNGSATYQEIPHCTTEMQGYDVEFEPPLESKYECPICLMALREAVQTPCGHRFCKGCILQSIRDAGQKCPVDNEILLENQLFPDNFAKREILSLTVRCPNKGCEQRMELRKLDTHTSQCLYATVPCRDCNKQVRRSHMNEHMANQCLRRLIICPNCAGSIIFEEVKTHEEECPLANVMCEYCSTELIREQLKSHCDMDCPKAPVLCTFSSFGCPEKMQRDKLAQHMQEYTQMHMHFMAMSLRSLSLTTPSHMGPILQSDSSEFHFDPAPPLTGPCTMASPISASGAAGGQTPSHCDCDQNRQHLQETIHQLESRLVRQDHQIRELTAKMETQSGLVGDLKRQVRVLEEKVNELEAQQFNGIYIWKIENFSAFLRTQEADQPVVIHSPGFYTGRPGYKLCLRLHLQTPSVPRCANYISLFVHTMQGIYDSQLPWPFQGTIRLSILDQTEGPVQQNHEEVMETKPDLLAFQRPSMPRNPKGFGYVTFMHLQALRQREYIRDDTLLVRCDVTPRIDLSCIRREGFQPRGLESSM</sequence>
<dbReference type="PANTHER" id="PTHR10131">
    <property type="entry name" value="TNF RECEPTOR ASSOCIATED FACTOR"/>
    <property type="match status" value="1"/>
</dbReference>
<keyword evidence="13" id="KW-0833">Ubl conjugation pathway</keyword>
<dbReference type="InterPro" id="IPR001293">
    <property type="entry name" value="Znf_TRAF"/>
</dbReference>
<keyword evidence="23" id="KW-1185">Reference proteome</keyword>
<evidence type="ECO:0000256" key="17">
    <source>
        <dbReference type="PROSITE-ProRule" id="PRU00207"/>
    </source>
</evidence>
<dbReference type="EC" id="2.3.2.27" evidence="16"/>
<dbReference type="GO" id="GO:0061630">
    <property type="term" value="F:ubiquitin protein ligase activity"/>
    <property type="evidence" value="ECO:0007669"/>
    <property type="project" value="UniProtKB-EC"/>
</dbReference>
<dbReference type="InterPro" id="IPR049342">
    <property type="entry name" value="TRAF1-6_MATH_dom"/>
</dbReference>
<dbReference type="GeneID" id="114645678"/>
<dbReference type="InterPro" id="IPR037309">
    <property type="entry name" value="TRAF6_MATH"/>
</dbReference>
<dbReference type="RefSeq" id="XP_028649334.1">
    <property type="nucleotide sequence ID" value="XM_028793501.2"/>
</dbReference>
<dbReference type="SUPFAM" id="SSF49599">
    <property type="entry name" value="TRAF domain-like"/>
    <property type="match status" value="3"/>
</dbReference>
<dbReference type="GO" id="GO:0045087">
    <property type="term" value="P:innate immune response"/>
    <property type="evidence" value="ECO:0007669"/>
    <property type="project" value="TreeGrafter"/>
</dbReference>
<feature type="coiled-coil region" evidence="18">
    <location>
        <begin position="336"/>
        <end position="391"/>
    </location>
</feature>
<evidence type="ECO:0000256" key="4">
    <source>
        <dbReference type="ARBA" id="ARBA00004544"/>
    </source>
</evidence>
<feature type="domain" description="TRAF-type" evidence="21">
    <location>
        <begin position="202"/>
        <end position="257"/>
    </location>
</feature>
<dbReference type="PROSITE" id="PS50089">
    <property type="entry name" value="ZF_RING_2"/>
    <property type="match status" value="1"/>
</dbReference>
<evidence type="ECO:0000256" key="14">
    <source>
        <dbReference type="ARBA" id="ARBA00022833"/>
    </source>
</evidence>
<dbReference type="Gene3D" id="2.60.210.10">
    <property type="entry name" value="Apoptosis, Tumor Necrosis Factor Receptor Associated Protein 2, Chain A"/>
    <property type="match status" value="1"/>
</dbReference>
<dbReference type="GO" id="GO:0005634">
    <property type="term" value="C:nucleus"/>
    <property type="evidence" value="ECO:0007669"/>
    <property type="project" value="UniProtKB-SubCell"/>
</dbReference>
<dbReference type="OrthoDB" id="6475149at2759"/>
<dbReference type="PANTHER" id="PTHR10131:SF152">
    <property type="entry name" value="TNF RECEPTOR-ASSOCIATED FACTOR 6"/>
    <property type="match status" value="1"/>
</dbReference>
<reference evidence="22" key="3">
    <citation type="submission" date="2025-09" db="UniProtKB">
        <authorList>
            <consortium name="Ensembl"/>
        </authorList>
    </citation>
    <scope>IDENTIFICATION</scope>
</reference>
<keyword evidence="7 16" id="KW-0963">Cytoplasm</keyword>
<keyword evidence="11" id="KW-0677">Repeat</keyword>
<keyword evidence="18" id="KW-0175">Coiled coil</keyword>
<evidence type="ECO:0000256" key="11">
    <source>
        <dbReference type="ARBA" id="ARBA00022737"/>
    </source>
</evidence>
<evidence type="ECO:0000256" key="6">
    <source>
        <dbReference type="ARBA" id="ARBA00006608"/>
    </source>
</evidence>
<dbReference type="AlphaFoldDB" id="A0A8C4RHJ7"/>
<accession>A0A8C4RHJ7</accession>
<evidence type="ECO:0000256" key="5">
    <source>
        <dbReference type="ARBA" id="ARBA00004906"/>
    </source>
</evidence>
<dbReference type="CTD" id="7189"/>
<feature type="zinc finger region" description="TRAF-type" evidence="17">
    <location>
        <begin position="202"/>
        <end position="257"/>
    </location>
</feature>
<evidence type="ECO:0000259" key="20">
    <source>
        <dbReference type="PROSITE" id="PS50144"/>
    </source>
</evidence>
<dbReference type="PIRSF" id="PIRSF015614">
    <property type="entry name" value="TRAF"/>
    <property type="match status" value="1"/>
</dbReference>
<dbReference type="Gene3D" id="3.30.40.10">
    <property type="entry name" value="Zinc/RING finger domain, C3HC4 (zinc finger)"/>
    <property type="match status" value="3"/>
</dbReference>
<protein>
    <recommendedName>
        <fullName evidence="16">TNF receptor-associated factor</fullName>
        <ecNumber evidence="16">2.3.2.27</ecNumber>
    </recommendedName>
</protein>
<dbReference type="GO" id="GO:0031663">
    <property type="term" value="P:lipopolysaccharide-mediated signaling pathway"/>
    <property type="evidence" value="ECO:0007669"/>
    <property type="project" value="TreeGrafter"/>
</dbReference>
<dbReference type="InterPro" id="IPR001841">
    <property type="entry name" value="Znf_RING"/>
</dbReference>
<dbReference type="Proteomes" id="UP000694620">
    <property type="component" value="Chromosome 2"/>
</dbReference>
<evidence type="ECO:0000259" key="19">
    <source>
        <dbReference type="PROSITE" id="PS50089"/>
    </source>
</evidence>
<dbReference type="GO" id="GO:0042981">
    <property type="term" value="P:regulation of apoptotic process"/>
    <property type="evidence" value="ECO:0007669"/>
    <property type="project" value="InterPro"/>
</dbReference>
<evidence type="ECO:0000256" key="9">
    <source>
        <dbReference type="ARBA" id="ARBA00022679"/>
    </source>
</evidence>
<dbReference type="SMART" id="SM00061">
    <property type="entry name" value="MATH"/>
    <property type="match status" value="1"/>
</dbReference>
<dbReference type="Pfam" id="PF21355">
    <property type="entry name" value="TRAF-mep_MATH"/>
    <property type="match status" value="1"/>
</dbReference>
<dbReference type="CDD" id="cd16643">
    <property type="entry name" value="mRING-HC-C3HC3D_TRAF6"/>
    <property type="match status" value="1"/>
</dbReference>
<dbReference type="FunFam" id="2.60.210.10:FF:000010">
    <property type="entry name" value="TNF receptor-associated factor"/>
    <property type="match status" value="1"/>
</dbReference>
<dbReference type="InterPro" id="IPR017907">
    <property type="entry name" value="Znf_RING_CS"/>
</dbReference>
<feature type="domain" description="TRAF-type" evidence="21">
    <location>
        <begin position="149"/>
        <end position="191"/>
    </location>
</feature>
<dbReference type="RefSeq" id="XP_028649333.1">
    <property type="nucleotide sequence ID" value="XM_028793500.2"/>
</dbReference>
<comment type="pathway">
    <text evidence="5">Protein modification; protein ubiquitination.</text>
</comment>
<dbReference type="Pfam" id="PF13923">
    <property type="entry name" value="zf-C3HC4_2"/>
    <property type="match status" value="1"/>
</dbReference>
<evidence type="ECO:0000256" key="8">
    <source>
        <dbReference type="ARBA" id="ARBA00022677"/>
    </source>
</evidence>
<dbReference type="InterPro" id="IPR027139">
    <property type="entry name" value="TRAF6_RING-HC"/>
</dbReference>
<evidence type="ECO:0000256" key="2">
    <source>
        <dbReference type="ARBA" id="ARBA00004123"/>
    </source>
</evidence>
<evidence type="ECO:0000256" key="16">
    <source>
        <dbReference type="PIRNR" id="PIRNR015614"/>
    </source>
</evidence>
<comment type="subcellular location">
    <subcellularLocation>
        <location evidence="4">Cytoplasm</location>
        <location evidence="4">Cell cortex</location>
    </subcellularLocation>
    <subcellularLocation>
        <location evidence="3">Lipid droplet</location>
    </subcellularLocation>
    <subcellularLocation>
        <location evidence="2">Nucleus</location>
    </subcellularLocation>
</comment>
<evidence type="ECO:0000313" key="22">
    <source>
        <dbReference type="Ensembl" id="ENSECRP00000001604.1"/>
    </source>
</evidence>
<dbReference type="PROSITE" id="PS50145">
    <property type="entry name" value="ZF_TRAF"/>
    <property type="match status" value="2"/>
</dbReference>
<keyword evidence="10 16" id="KW-0479">Metal-binding</keyword>
<dbReference type="PROSITE" id="PS50144">
    <property type="entry name" value="MATH"/>
    <property type="match status" value="1"/>
</dbReference>
<keyword evidence="9" id="KW-0808">Transferase</keyword>
<evidence type="ECO:0000256" key="18">
    <source>
        <dbReference type="SAM" id="Coils"/>
    </source>
</evidence>
<feature type="domain" description="RING-type" evidence="19">
    <location>
        <begin position="69"/>
        <end position="108"/>
    </location>
</feature>
<dbReference type="PROSITE" id="PS00518">
    <property type="entry name" value="ZF_RING_1"/>
    <property type="match status" value="1"/>
</dbReference>
<dbReference type="InterPro" id="IPR012227">
    <property type="entry name" value="TNF_rcpt-assoc_TRAF_met"/>
</dbReference>
<gene>
    <name evidence="22" type="primary">TRAF6</name>
    <name evidence="22" type="synonym">traf6</name>
</gene>
<proteinExistence type="inferred from homology"/>
<evidence type="ECO:0000256" key="3">
    <source>
        <dbReference type="ARBA" id="ARBA00004502"/>
    </source>
</evidence>
<dbReference type="FunFam" id="3.30.40.10:FF:000179">
    <property type="entry name" value="TNF receptor-associated factor"/>
    <property type="match status" value="1"/>
</dbReference>
<dbReference type="GO" id="GO:0141124">
    <property type="term" value="P:intracellular signaling cassette"/>
    <property type="evidence" value="ECO:0007669"/>
    <property type="project" value="UniProtKB-ARBA"/>
</dbReference>
<dbReference type="FunFam" id="3.30.40.10:FF:000211">
    <property type="entry name" value="TNF receptor-associated factor"/>
    <property type="match status" value="1"/>
</dbReference>
<dbReference type="GO" id="GO:0005938">
    <property type="term" value="C:cell cortex"/>
    <property type="evidence" value="ECO:0007669"/>
    <property type="project" value="UniProtKB-SubCell"/>
</dbReference>
<dbReference type="SUPFAM" id="SSF57850">
    <property type="entry name" value="RING/U-box"/>
    <property type="match status" value="1"/>
</dbReference>
<comment type="catalytic activity">
    <reaction evidence="1 16">
        <text>S-ubiquitinyl-[E2 ubiquitin-conjugating enzyme]-L-cysteine + [acceptor protein]-L-lysine = [E2 ubiquitin-conjugating enzyme]-L-cysteine + N(6)-ubiquitinyl-[acceptor protein]-L-lysine.</text>
        <dbReference type="EC" id="2.3.2.27"/>
    </reaction>
</comment>
<dbReference type="CDD" id="cd03776">
    <property type="entry name" value="MATH_TRAF6"/>
    <property type="match status" value="1"/>
</dbReference>
<dbReference type="GO" id="GO:0005164">
    <property type="term" value="F:tumor necrosis factor receptor binding"/>
    <property type="evidence" value="ECO:0007669"/>
    <property type="project" value="UniProtKB-UniRule"/>
</dbReference>
<dbReference type="GO" id="GO:0016567">
    <property type="term" value="P:protein ubiquitination"/>
    <property type="evidence" value="ECO:0007669"/>
    <property type="project" value="UniProtKB-UniPathway"/>
</dbReference>
<evidence type="ECO:0000313" key="23">
    <source>
        <dbReference type="Proteomes" id="UP000694620"/>
    </source>
</evidence>
<evidence type="ECO:0000256" key="10">
    <source>
        <dbReference type="ARBA" id="ARBA00022723"/>
    </source>
</evidence>
<keyword evidence="15" id="KW-0539">Nucleus</keyword>
<dbReference type="RefSeq" id="XP_028649335.1">
    <property type="nucleotide sequence ID" value="XM_028793502.2"/>
</dbReference>
<keyword evidence="8" id="KW-0551">Lipid droplet</keyword>
<reference evidence="22" key="2">
    <citation type="submission" date="2025-08" db="UniProtKB">
        <authorList>
            <consortium name="Ensembl"/>
        </authorList>
    </citation>
    <scope>IDENTIFICATION</scope>
</reference>
<comment type="similarity">
    <text evidence="6">Belongs to the TNF receptor-associated factor family. A subfamily.</text>
</comment>
<dbReference type="SMART" id="SM00184">
    <property type="entry name" value="RING"/>
    <property type="match status" value="1"/>
</dbReference>
<dbReference type="GO" id="GO:0005811">
    <property type="term" value="C:lipid droplet"/>
    <property type="evidence" value="ECO:0007669"/>
    <property type="project" value="UniProtKB-SubCell"/>
</dbReference>
<feature type="domain" description="MATH" evidence="20">
    <location>
        <begin position="394"/>
        <end position="543"/>
    </location>
</feature>
<evidence type="ECO:0000256" key="13">
    <source>
        <dbReference type="ARBA" id="ARBA00022786"/>
    </source>
</evidence>
<dbReference type="Ensembl" id="ENSECRT00000001628.1">
    <property type="protein sequence ID" value="ENSECRP00000001604.1"/>
    <property type="gene ID" value="ENSECRG00000001126.1"/>
</dbReference>
<dbReference type="InterPro" id="IPR002083">
    <property type="entry name" value="MATH/TRAF_dom"/>
</dbReference>
<feature type="zinc finger region" description="TRAF-type" evidence="17">
    <location>
        <begin position="149"/>
        <end position="191"/>
    </location>
</feature>
<name>A0A8C4RHJ7_ERPCA</name>
<evidence type="ECO:0000256" key="7">
    <source>
        <dbReference type="ARBA" id="ARBA00022490"/>
    </source>
</evidence>
<keyword evidence="12 17" id="KW-0863">Zinc-finger</keyword>
<reference evidence="22" key="1">
    <citation type="submission" date="2021-06" db="EMBL/GenBank/DDBJ databases">
        <authorList>
            <consortium name="Wellcome Sanger Institute Data Sharing"/>
        </authorList>
    </citation>
    <scope>NUCLEOTIDE SEQUENCE [LARGE SCALE GENOMIC DNA]</scope>
</reference>
<keyword evidence="14 16" id="KW-0862">Zinc</keyword>
<dbReference type="GeneTree" id="ENSGT00940000155426"/>